<dbReference type="EMBL" id="JARGDH010000003">
    <property type="protein sequence ID" value="KAL0273792.1"/>
    <property type="molecule type" value="Genomic_DNA"/>
</dbReference>
<dbReference type="GO" id="GO:0030170">
    <property type="term" value="F:pyridoxal phosphate binding"/>
    <property type="evidence" value="ECO:0007669"/>
    <property type="project" value="InterPro"/>
</dbReference>
<evidence type="ECO:0000256" key="6">
    <source>
        <dbReference type="RuleBase" id="RU000382"/>
    </source>
</evidence>
<dbReference type="CDD" id="cd06450">
    <property type="entry name" value="DOPA_deC_like"/>
    <property type="match status" value="1"/>
</dbReference>
<dbReference type="InterPro" id="IPR015424">
    <property type="entry name" value="PyrdxlP-dep_Trfase"/>
</dbReference>
<dbReference type="InterPro" id="IPR010977">
    <property type="entry name" value="Aromatic_deC"/>
</dbReference>
<comment type="cofactor">
    <cofactor evidence="1 5 6">
        <name>pyridoxal 5'-phosphate</name>
        <dbReference type="ChEBI" id="CHEBI:597326"/>
    </cofactor>
</comment>
<dbReference type="GO" id="GO:0006584">
    <property type="term" value="P:catecholamine metabolic process"/>
    <property type="evidence" value="ECO:0007669"/>
    <property type="project" value="TreeGrafter"/>
</dbReference>
<dbReference type="GO" id="GO:0005737">
    <property type="term" value="C:cytoplasm"/>
    <property type="evidence" value="ECO:0007669"/>
    <property type="project" value="TreeGrafter"/>
</dbReference>
<dbReference type="GO" id="GO:0006520">
    <property type="term" value="P:amino acid metabolic process"/>
    <property type="evidence" value="ECO:0007669"/>
    <property type="project" value="InterPro"/>
</dbReference>
<protein>
    <recommendedName>
        <fullName evidence="8">Aromatic-L-amino-acid decarboxylase</fullName>
    </recommendedName>
</protein>
<evidence type="ECO:0000256" key="5">
    <source>
        <dbReference type="PIRSR" id="PIRSR602129-50"/>
    </source>
</evidence>
<dbReference type="InterPro" id="IPR015421">
    <property type="entry name" value="PyrdxlP-dep_Trfase_major"/>
</dbReference>
<dbReference type="PRINTS" id="PR00800">
    <property type="entry name" value="YHDCRBOXLASE"/>
</dbReference>
<dbReference type="GO" id="GO:0004058">
    <property type="term" value="F:aromatic-L-amino-acid decarboxylase activity"/>
    <property type="evidence" value="ECO:0007669"/>
    <property type="project" value="TreeGrafter"/>
</dbReference>
<dbReference type="EMBL" id="JARGDH010000003">
    <property type="protein sequence ID" value="KAL0273791.1"/>
    <property type="molecule type" value="Genomic_DNA"/>
</dbReference>
<dbReference type="Gene3D" id="1.20.1340.10">
    <property type="entry name" value="dopa decarboxylase, N-terminal domain"/>
    <property type="match status" value="1"/>
</dbReference>
<dbReference type="SUPFAM" id="SSF53383">
    <property type="entry name" value="PLP-dependent transferases"/>
    <property type="match status" value="1"/>
</dbReference>
<dbReference type="PANTHER" id="PTHR11999:SF60">
    <property type="entry name" value="3,4-DIHYDROXYPHENYLACETALDEHYDE SYNTHASE"/>
    <property type="match status" value="1"/>
</dbReference>
<comment type="similarity">
    <text evidence="2 6">Belongs to the group II decarboxylase family.</text>
</comment>
<dbReference type="InterPro" id="IPR002129">
    <property type="entry name" value="PyrdxlP-dep_de-COase"/>
</dbReference>
<dbReference type="Gene3D" id="3.90.1150.10">
    <property type="entry name" value="Aspartate Aminotransferase, domain 1"/>
    <property type="match status" value="1"/>
</dbReference>
<evidence type="ECO:0000256" key="2">
    <source>
        <dbReference type="ARBA" id="ARBA00009533"/>
    </source>
</evidence>
<evidence type="ECO:0000256" key="4">
    <source>
        <dbReference type="ARBA" id="ARBA00023239"/>
    </source>
</evidence>
<keyword evidence="3 5" id="KW-0663">Pyridoxal phosphate</keyword>
<dbReference type="PANTHER" id="PTHR11999">
    <property type="entry name" value="GROUP II PYRIDOXAL-5-PHOSPHATE DECARBOXYLASE"/>
    <property type="match status" value="1"/>
</dbReference>
<dbReference type="InterPro" id="IPR021115">
    <property type="entry name" value="Pyridoxal-P_BS"/>
</dbReference>
<dbReference type="GO" id="GO:0019752">
    <property type="term" value="P:carboxylic acid metabolic process"/>
    <property type="evidence" value="ECO:0007669"/>
    <property type="project" value="InterPro"/>
</dbReference>
<feature type="modified residue" description="N6-(pyridoxal phosphate)lysine" evidence="5">
    <location>
        <position position="303"/>
    </location>
</feature>
<dbReference type="AlphaFoldDB" id="A0AAW2HW94"/>
<proteinExistence type="inferred from homology"/>
<name>A0AAW2HW94_9NEOP</name>
<evidence type="ECO:0008006" key="8">
    <source>
        <dbReference type="Google" id="ProtNLM"/>
    </source>
</evidence>
<gene>
    <name evidence="7" type="ORF">PYX00_006384</name>
</gene>
<keyword evidence="4 6" id="KW-0456">Lyase</keyword>
<evidence type="ECO:0000313" key="7">
    <source>
        <dbReference type="EMBL" id="KAL0273791.1"/>
    </source>
</evidence>
<dbReference type="Pfam" id="PF00282">
    <property type="entry name" value="Pyridoxal_deC"/>
    <property type="match status" value="1"/>
</dbReference>
<comment type="caution">
    <text evidence="7">The sequence shown here is derived from an EMBL/GenBank/DDBJ whole genome shotgun (WGS) entry which is preliminary data.</text>
</comment>
<organism evidence="7">
    <name type="scientific">Menopon gallinae</name>
    <name type="common">poultry shaft louse</name>
    <dbReference type="NCBI Taxonomy" id="328185"/>
    <lineage>
        <taxon>Eukaryota</taxon>
        <taxon>Metazoa</taxon>
        <taxon>Ecdysozoa</taxon>
        <taxon>Arthropoda</taxon>
        <taxon>Hexapoda</taxon>
        <taxon>Insecta</taxon>
        <taxon>Pterygota</taxon>
        <taxon>Neoptera</taxon>
        <taxon>Paraneoptera</taxon>
        <taxon>Psocodea</taxon>
        <taxon>Troctomorpha</taxon>
        <taxon>Phthiraptera</taxon>
        <taxon>Amblycera</taxon>
        <taxon>Menoponidae</taxon>
        <taxon>Menopon</taxon>
    </lineage>
</organism>
<evidence type="ECO:0000256" key="3">
    <source>
        <dbReference type="ARBA" id="ARBA00022898"/>
    </source>
</evidence>
<reference evidence="7" key="1">
    <citation type="journal article" date="2024" name="Gigascience">
        <title>Chromosome-level genome of the poultry shaft louse Menopon gallinae provides insight into the host-switching and adaptive evolution of parasitic lice.</title>
        <authorList>
            <person name="Xu Y."/>
            <person name="Ma L."/>
            <person name="Liu S."/>
            <person name="Liang Y."/>
            <person name="Liu Q."/>
            <person name="He Z."/>
            <person name="Tian L."/>
            <person name="Duan Y."/>
            <person name="Cai W."/>
            <person name="Li H."/>
            <person name="Song F."/>
        </authorList>
    </citation>
    <scope>NUCLEOTIDE SEQUENCE</scope>
    <source>
        <strain evidence="7">Cailab_2023a</strain>
    </source>
</reference>
<dbReference type="InterPro" id="IPR015422">
    <property type="entry name" value="PyrdxlP-dep_Trfase_small"/>
</dbReference>
<dbReference type="FunFam" id="1.20.1340.10:FF:000001">
    <property type="entry name" value="Histidine decarboxylase"/>
    <property type="match status" value="1"/>
</dbReference>
<evidence type="ECO:0000256" key="1">
    <source>
        <dbReference type="ARBA" id="ARBA00001933"/>
    </source>
</evidence>
<dbReference type="FunFam" id="3.40.640.10:FF:000025">
    <property type="entry name" value="Histidine decarboxylase"/>
    <property type="match status" value="1"/>
</dbReference>
<dbReference type="PROSITE" id="PS00392">
    <property type="entry name" value="DDC_GAD_HDC_YDC"/>
    <property type="match status" value="1"/>
</dbReference>
<accession>A0AAW2HW94</accession>
<dbReference type="Gene3D" id="3.40.640.10">
    <property type="entry name" value="Type I PLP-dependent aspartate aminotransferase-like (Major domain)"/>
    <property type="match status" value="1"/>
</dbReference>
<sequence>MNAEEFRKFGRAAVDFVADYIENLRDRQVLPSVEPGYLQHLLPKDIPHEPEKWEDILKDVERIITPGITHWQSPHFHAYFPTASSYPAIIGELICSGFGVVGFSWMTSPVCTELEVIMMDWLGKMIELPSEFLNCSDGPGGGIIQGSASEATFICLLAAKDRMCKKISEEHPEWDEGYIKGRMVAYTSEHSNSSVEKAGLLASVPMRLLQTDDNGSLRGEILLKAFEEDIAKGLIPTYVCATLGTTGTCAFDNLDELGPICNRYNVWLHVDAAYAGAAFVCPEYRHLMSGVELADSYNFNLHKWLLVNFDCSAMWVKDSNWLVDAFNVDRIYLKHQKQGIPSAPDYRHWQIPLGRRFRSLKIWITLRTYGEKGLQEHIRNQISLANEFDKLVRRDERFEFASPTTMGLVCFRLKGENSLTKALHERLMARKNIYLVAASLRDNFFIRFVVCSRMCNMEDVLYAWNEIESQATLILAENTNCSKQSAVMINGCKTSQVAAPVNGVKQHERSS</sequence>